<keyword evidence="4" id="KW-0963">Cytoplasm</keyword>
<dbReference type="Proteomes" id="UP000618051">
    <property type="component" value="Unassembled WGS sequence"/>
</dbReference>
<evidence type="ECO:0000256" key="9">
    <source>
        <dbReference type="ARBA" id="ARBA00050342"/>
    </source>
</evidence>
<evidence type="ECO:0000313" key="13">
    <source>
        <dbReference type="EMBL" id="KAI1238767.1"/>
    </source>
</evidence>
<dbReference type="GO" id="GO:0005737">
    <property type="term" value="C:cytoplasm"/>
    <property type="evidence" value="ECO:0007669"/>
    <property type="project" value="UniProtKB-SubCell"/>
</dbReference>
<name>A0A835NWD2_9PASS</name>
<evidence type="ECO:0000256" key="2">
    <source>
        <dbReference type="ARBA" id="ARBA00007905"/>
    </source>
</evidence>
<feature type="domain" description="NADP-dependent oxidoreductase" evidence="11">
    <location>
        <begin position="290"/>
        <end position="592"/>
    </location>
</feature>
<dbReference type="PANTHER" id="PTHR11732">
    <property type="entry name" value="ALDO/KETO REDUCTASE"/>
    <property type="match status" value="1"/>
</dbReference>
<keyword evidence="14" id="KW-1185">Reference proteome</keyword>
<reference evidence="12" key="1">
    <citation type="submission" date="2020-10" db="EMBL/GenBank/DDBJ databases">
        <title>Feather gene expression reveals the developmental basis of iridescence in African starlings.</title>
        <authorList>
            <person name="Rubenstein D.R."/>
        </authorList>
    </citation>
    <scope>NUCLEOTIDE SEQUENCE</scope>
    <source>
        <strain evidence="12">SS15</strain>
        <tissue evidence="12">Liver</tissue>
    </source>
</reference>
<dbReference type="FunFam" id="3.20.20.100:FF:000009">
    <property type="entry name" value="Aldo-keto reductase family 1 member B1"/>
    <property type="match status" value="2"/>
</dbReference>
<reference evidence="13 14" key="2">
    <citation type="journal article" date="2021" name="J. Hered.">
        <title>Feather Gene Expression Elucidates the Developmental Basis of Plumage Iridescence in African Starlings.</title>
        <authorList>
            <person name="Rubenstein D.R."/>
            <person name="Corvelo A."/>
            <person name="MacManes M.D."/>
            <person name="Maia R."/>
            <person name="Narzisi G."/>
            <person name="Rousaki A."/>
            <person name="Vandenabeele P."/>
            <person name="Shawkey M.D."/>
            <person name="Solomon J."/>
        </authorList>
    </citation>
    <scope>NUCLEOTIDE SEQUENCE [LARGE SCALE GENOMIC DNA]</scope>
    <source>
        <strain evidence="13">SS15</strain>
    </source>
</reference>
<dbReference type="InterPro" id="IPR036812">
    <property type="entry name" value="NAD(P)_OxRdtase_dom_sf"/>
</dbReference>
<comment type="caution">
    <text evidence="12">The sequence shown here is derived from an EMBL/GenBank/DDBJ whole genome shotgun (WGS) entry which is preliminary data.</text>
</comment>
<keyword evidence="6" id="KW-0560">Oxidoreductase</keyword>
<reference evidence="13" key="3">
    <citation type="submission" date="2022-01" db="EMBL/GenBank/DDBJ databases">
        <authorList>
            <person name="Rubenstein D.R."/>
        </authorList>
    </citation>
    <scope>NUCLEOTIDE SEQUENCE</scope>
    <source>
        <strain evidence="13">SS15</strain>
        <tissue evidence="13">Liver</tissue>
    </source>
</reference>
<evidence type="ECO:0000259" key="11">
    <source>
        <dbReference type="Pfam" id="PF00248"/>
    </source>
</evidence>
<comment type="subcellular location">
    <subcellularLocation>
        <location evidence="1">Cytoplasm</location>
    </subcellularLocation>
</comment>
<accession>A0A835NWD2</accession>
<comment type="similarity">
    <text evidence="2">Belongs to the aldo/keto reductase family.</text>
</comment>
<dbReference type="EMBL" id="JADDUC010000035">
    <property type="protein sequence ID" value="KAG0122523.1"/>
    <property type="molecule type" value="Genomic_DNA"/>
</dbReference>
<dbReference type="InterPro" id="IPR018170">
    <property type="entry name" value="Aldo/ket_reductase_CS"/>
</dbReference>
<dbReference type="GO" id="GO:0016491">
    <property type="term" value="F:oxidoreductase activity"/>
    <property type="evidence" value="ECO:0007669"/>
    <property type="project" value="UniProtKB-KW"/>
</dbReference>
<dbReference type="PROSITE" id="PS00798">
    <property type="entry name" value="ALDOKETO_REDUCTASE_1"/>
    <property type="match status" value="3"/>
</dbReference>
<dbReference type="InterPro" id="IPR020471">
    <property type="entry name" value="AKR"/>
</dbReference>
<dbReference type="EMBL" id="JADDUC020000005">
    <property type="protein sequence ID" value="KAI1238767.1"/>
    <property type="molecule type" value="Genomic_DNA"/>
</dbReference>
<comment type="subunit">
    <text evidence="3">Monomer.</text>
</comment>
<evidence type="ECO:0000256" key="10">
    <source>
        <dbReference type="ARBA" id="ARBA00051000"/>
    </source>
</evidence>
<dbReference type="InterPro" id="IPR023210">
    <property type="entry name" value="NADP_OxRdtase_dom"/>
</dbReference>
<evidence type="ECO:0000256" key="4">
    <source>
        <dbReference type="ARBA" id="ARBA00022490"/>
    </source>
</evidence>
<dbReference type="Gene3D" id="3.20.20.100">
    <property type="entry name" value="NADP-dependent oxidoreductase domain"/>
    <property type="match status" value="3"/>
</dbReference>
<dbReference type="PROSITE" id="PS00063">
    <property type="entry name" value="ALDOKETO_REDUCTASE_3"/>
    <property type="match status" value="3"/>
</dbReference>
<comment type="catalytic activity">
    <reaction evidence="10">
        <text>an alditol + NADP(+) = an aldose + NADPH + H(+)</text>
        <dbReference type="Rhea" id="RHEA:12789"/>
        <dbReference type="Rhea" id="RHEA-COMP:9554"/>
        <dbReference type="Rhea" id="RHEA-COMP:9555"/>
        <dbReference type="ChEBI" id="CHEBI:15378"/>
        <dbReference type="ChEBI" id="CHEBI:15693"/>
        <dbReference type="ChEBI" id="CHEBI:17522"/>
        <dbReference type="ChEBI" id="CHEBI:57783"/>
        <dbReference type="ChEBI" id="CHEBI:58349"/>
        <dbReference type="EC" id="1.1.1.21"/>
    </reaction>
</comment>
<dbReference type="CDD" id="cd19107">
    <property type="entry name" value="AKR_AKR1B1-19"/>
    <property type="match status" value="1"/>
</dbReference>
<comment type="catalytic activity">
    <reaction evidence="9">
        <text>prostaglandin F2alpha + NADP(+) = prostaglandin H2 + NADPH + H(+)</text>
        <dbReference type="Rhea" id="RHEA:45312"/>
        <dbReference type="ChEBI" id="CHEBI:15378"/>
        <dbReference type="ChEBI" id="CHEBI:57404"/>
        <dbReference type="ChEBI" id="CHEBI:57405"/>
        <dbReference type="ChEBI" id="CHEBI:57783"/>
        <dbReference type="ChEBI" id="CHEBI:58349"/>
    </reaction>
</comment>
<protein>
    <recommendedName>
        <fullName evidence="8">aldose reductase</fullName>
        <ecNumber evidence="8">1.1.1.21</ecNumber>
    </recommendedName>
    <alternativeName>
        <fullName evidence="7">Aldehyde reductase</fullName>
    </alternativeName>
</protein>
<evidence type="ECO:0000313" key="12">
    <source>
        <dbReference type="EMBL" id="KAG0122523.1"/>
    </source>
</evidence>
<evidence type="ECO:0000256" key="3">
    <source>
        <dbReference type="ARBA" id="ARBA00011245"/>
    </source>
</evidence>
<dbReference type="PROSITE" id="PS00062">
    <property type="entry name" value="ALDOKETO_REDUCTASE_2"/>
    <property type="match status" value="3"/>
</dbReference>
<dbReference type="SUPFAM" id="SSF51430">
    <property type="entry name" value="NAD(P)-linked oxidoreductase"/>
    <property type="match status" value="3"/>
</dbReference>
<feature type="domain" description="NADP-dependent oxidoreductase" evidence="11">
    <location>
        <begin position="5"/>
        <end position="267"/>
    </location>
</feature>
<dbReference type="OrthoDB" id="416253at2759"/>
<evidence type="ECO:0000256" key="5">
    <source>
        <dbReference type="ARBA" id="ARBA00022857"/>
    </source>
</evidence>
<dbReference type="PRINTS" id="PR00069">
    <property type="entry name" value="ALDKETRDTASE"/>
</dbReference>
<dbReference type="Pfam" id="PF00248">
    <property type="entry name" value="Aldo_ket_red"/>
    <property type="match status" value="3"/>
</dbReference>
<keyword evidence="5" id="KW-0521">NADP</keyword>
<gene>
    <name evidence="13" type="ORF">IHE44_0011854</name>
    <name evidence="12" type="ORF">IHE44_008822</name>
</gene>
<evidence type="ECO:0000256" key="1">
    <source>
        <dbReference type="ARBA" id="ARBA00004496"/>
    </source>
</evidence>
<organism evidence="12">
    <name type="scientific">Lamprotornis superbus</name>
    <dbReference type="NCBI Taxonomy" id="245042"/>
    <lineage>
        <taxon>Eukaryota</taxon>
        <taxon>Metazoa</taxon>
        <taxon>Chordata</taxon>
        <taxon>Craniata</taxon>
        <taxon>Vertebrata</taxon>
        <taxon>Euteleostomi</taxon>
        <taxon>Archelosauria</taxon>
        <taxon>Archosauria</taxon>
        <taxon>Dinosauria</taxon>
        <taxon>Saurischia</taxon>
        <taxon>Theropoda</taxon>
        <taxon>Coelurosauria</taxon>
        <taxon>Aves</taxon>
        <taxon>Neognathae</taxon>
        <taxon>Neoaves</taxon>
        <taxon>Telluraves</taxon>
        <taxon>Australaves</taxon>
        <taxon>Passeriformes</taxon>
        <taxon>Sturnidae</taxon>
        <taxon>Lamprotornis</taxon>
    </lineage>
</organism>
<evidence type="ECO:0000313" key="14">
    <source>
        <dbReference type="Proteomes" id="UP000618051"/>
    </source>
</evidence>
<evidence type="ECO:0000256" key="8">
    <source>
        <dbReference type="ARBA" id="ARBA00038955"/>
    </source>
</evidence>
<evidence type="ECO:0000256" key="7">
    <source>
        <dbReference type="ARBA" id="ARBA00029846"/>
    </source>
</evidence>
<feature type="domain" description="NADP-dependent oxidoreductase" evidence="11">
    <location>
        <begin position="630"/>
        <end position="906"/>
    </location>
</feature>
<sequence>MEGKVTAAVMAAIDAGYRHFDCAYVYQNENEVGDGIQQKIKEGAVKREDLFVVSKLWCTFHEKSLVKGVCQKTLADLKLDYLDLYLVHWPFGFKAGEDLFPVDDKGMAIPSNTDILQTWEAMEELVDAGLVKAIGISNFNREQTERILNKPGLKHKPVNNQIECHPYLSQEKLIDYCHSKGIAVTAYCPLGRPDGSKPEAPSLLDDPKIKEIAAKHNKTPAQVLLRFQIQRNVIVIPKSVTPQRIVENFQVFDFELTKEEMATLLSLNRNWRICEMLTVQLYTGAGMPVMGLGTWKSEAGQAKAAVMAAIDAGYRHIDCAYAYYNENEIGEGIQQKIKEGVVKREDLFVVSKLWSTFHEKSLVKGACQKTLANLKLDYLDLYLMHWPMGFKAGEELFPADDKGMAIPSNTDFLDTWEGNEATQGIIPSGPVLYTGADCAPFCQAMEELVDAGLVKAIGVSNFNHEQIERILNKPGLKYKPANNQIECNPYLTQEKLVSYCQSKGIAVTAYSPLGSPDRPWAKPEDPSLLDDPKIKEIAAKHNKSTAQVLLRFQIQRNVIVIPKSASPQRIVENFKVFDFKLTKEEMATIFSFNRNWRVYTMSMRGVRLSPRCVAMANYVQLNTGAKMPILGLGTWKSQPGKVTAAVMAAIDAGYRHFDCAYVYQNENEVGEGIQQKIKEGVVKREDLFIVSKLWCTFHDKPLVKGACQKTLAALKLDYLDLYLIHWPLGFKAGEDLFPVDDKGVAIPSNTDILQTWEAMEELVDAGLVKAIGVSNFNHEQIERILNKPGLKYKPATNQVECHPYLTQEKLIKYCQSKGISVTAYSPLGSPDRPWAKPEDPSLLDDPKIKEIAAKHNKTSAQVLIRFHIQRNVIVIPKSITPQRIVENFKVFDFELTKEEMATILSFNRNWRACAKLTRITLSMQNTEDDAVYVLCDFVLFAFLEEGNAEIVLKSTLCGLVDFLCQTASKQKALSKFEQAITLILEYCDLELITQKQGKLPSPTKSSVDVDFLRVPWELPAVLMVELVANESEFYWRQLGDGVLHGRRESSEHSGWSGIVTGSLCISLRDLVGRNLERVVLGHSAALSRQRAWILISGFLIKDIFKDKYSLVALPMKKLAVQLHLVSLFLDILGTLLQQLSYTHWEEDSQPKERLRAANRKKHVLGTGKISTCTIFVSFRAAFTAPSDTRLAGLYFMFKRKWLSQDRCIYIVAKNNGKKETGPLLLLSSQDCTNAMECTCFRVMKTGAQETTVFKIGKENPPSVNFVQLPSESVMFQGNDASHSHGGNNNWFISSHTLEAAPDLINIWHSSLYWCQASDYPHQSSPSLLLRYRGRQGPVLLVQDCLQKVHGIETSFESKHKQTVPKEQYRRGNVSFAQLKFPKFPEILNLSLGNSHALRQVGDLGKLNKMQILTAVWYASSTGYLQNMVPAEIPVFPTCTGWAMLSSIQFNIIDDCKVPYYLKIFFNPLWSDRFGNYTHISLNLEPDKHLQENKGNLHMRSAACLQKAENQRKITLTSINLSWGFVMLECNFLNLRIIKKGNMVRLGPVKIKKIKQASAGNFFDPDPKNLILSFTSTAALANALSWVRESHKEGSKSKISATYLFKNWISLSQQDWKVAIFISICCFGFLFVGCSKGTICSDRDPFGLAKLNQLFLRKIGVALNLKKQKNKKTNKQKKKIKISFHLSEAEGTSRFSITVVTTMCHISFEKRCSKQCNSPDKCDVSIEELEDNLPDDLQGKSAHTKTSVVKIFLAGHYANNHPIITSTFFGTEQFNKELLQAGTGWILQQPEMSTSFLQINNKNVPYSSSDRRQKAPVNSSDSETEIWVLWYIGIGMLAFLGFGQQLEMSMATTKATKNCPESGEITPLLPISTKRKTTLRQKGQNPDRWIPGLKYLESHGTVHQVEIQIIQLEGSKCFLARLLHQGSLVEGGPQLWGNTKPGSCSPALTMAGKHTAQTQRQLREELTPSFIPWHFPSWDFIFPPWSLAPCDKYYPRAHLADNEELFSPHDALLDFLSQSIPDVALVLVHEGTVQVAVPDIDGKLHCLPGCSLHSLEPEQDPGLC</sequence>
<proteinExistence type="inferred from homology"/>
<dbReference type="FunFam" id="3.20.20.100:FF:000029">
    <property type="entry name" value="Aldo-keto reductase"/>
    <property type="match status" value="1"/>
</dbReference>
<dbReference type="EC" id="1.1.1.21" evidence="8"/>
<evidence type="ECO:0000256" key="6">
    <source>
        <dbReference type="ARBA" id="ARBA00023002"/>
    </source>
</evidence>